<dbReference type="EMBL" id="QFOI01000023">
    <property type="protein sequence ID" value="PZP51711.1"/>
    <property type="molecule type" value="Genomic_DNA"/>
</dbReference>
<dbReference type="Gene3D" id="2.30.130.40">
    <property type="entry name" value="LON domain-like"/>
    <property type="match status" value="1"/>
</dbReference>
<comment type="caution">
    <text evidence="2">The sequence shown here is derived from an EMBL/GenBank/DDBJ whole genome shotgun (WGS) entry which is preliminary data.</text>
</comment>
<evidence type="ECO:0000313" key="3">
    <source>
        <dbReference type="Proteomes" id="UP000249645"/>
    </source>
</evidence>
<dbReference type="Proteomes" id="UP000249645">
    <property type="component" value="Unassembled WGS sequence"/>
</dbReference>
<name>A0A2W5F6M0_9SPHI</name>
<dbReference type="AlphaFoldDB" id="A0A2W5F6M0"/>
<organism evidence="2 3">
    <name type="scientific">Pseudopedobacter saltans</name>
    <dbReference type="NCBI Taxonomy" id="151895"/>
    <lineage>
        <taxon>Bacteria</taxon>
        <taxon>Pseudomonadati</taxon>
        <taxon>Bacteroidota</taxon>
        <taxon>Sphingobacteriia</taxon>
        <taxon>Sphingobacteriales</taxon>
        <taxon>Sphingobacteriaceae</taxon>
        <taxon>Pseudopedobacter</taxon>
    </lineage>
</organism>
<feature type="domain" description="Lon N-terminal" evidence="1">
    <location>
        <begin position="2"/>
        <end position="184"/>
    </location>
</feature>
<reference evidence="2 3" key="1">
    <citation type="submission" date="2017-11" db="EMBL/GenBank/DDBJ databases">
        <title>Infants hospitalized years apart are colonized by the same room-sourced microbial strains.</title>
        <authorList>
            <person name="Brooks B."/>
            <person name="Olm M.R."/>
            <person name="Firek B.A."/>
            <person name="Baker R."/>
            <person name="Thomas B.C."/>
            <person name="Morowitz M.J."/>
            <person name="Banfield J.F."/>
        </authorList>
    </citation>
    <scope>NUCLEOTIDE SEQUENCE [LARGE SCALE GENOMIC DNA]</scope>
    <source>
        <strain evidence="2">S2_009_000_R2_76</strain>
    </source>
</reference>
<dbReference type="PROSITE" id="PS51787">
    <property type="entry name" value="LON_N"/>
    <property type="match status" value="1"/>
</dbReference>
<gene>
    <name evidence="2" type="ORF">DI598_02565</name>
</gene>
<accession>A0A2W5F6M0</accession>
<evidence type="ECO:0000259" key="1">
    <source>
        <dbReference type="PROSITE" id="PS51787"/>
    </source>
</evidence>
<dbReference type="SUPFAM" id="SSF88697">
    <property type="entry name" value="PUA domain-like"/>
    <property type="match status" value="1"/>
</dbReference>
<dbReference type="InterPro" id="IPR015947">
    <property type="entry name" value="PUA-like_sf"/>
</dbReference>
<sequence length="215" mass="24573">MTNFIPVFPIEVVVYPNESYRLHISNDNYKHLITDCYGENKPFGIVPIINNRLSETGTLVDIVEVAEVWEDGRMNVVVKGSTVFKVLELIKSIPEKLYSGAIVSYLDNMTVSSPSIAQKVTGLLRQFHHLINYLPTTNKDDDQITSYDMAHTAGLSLQEELELLELLFESQRLEYLRRHLIKTIPVLANIQSMLKRSAKTNDFKNHKGFDFEANQ</sequence>
<dbReference type="Pfam" id="PF02190">
    <property type="entry name" value="LON_substr_bdg"/>
    <property type="match status" value="1"/>
</dbReference>
<protein>
    <submittedName>
        <fullName evidence="2">Peptidase S16</fullName>
    </submittedName>
</protein>
<dbReference type="InterPro" id="IPR046336">
    <property type="entry name" value="Lon_prtase_N_sf"/>
</dbReference>
<dbReference type="PANTHER" id="PTHR46732">
    <property type="entry name" value="ATP-DEPENDENT PROTEASE LA (LON) DOMAIN PROTEIN"/>
    <property type="match status" value="1"/>
</dbReference>
<dbReference type="PANTHER" id="PTHR46732:SF8">
    <property type="entry name" value="ATP-DEPENDENT PROTEASE LA (LON) DOMAIN PROTEIN"/>
    <property type="match status" value="1"/>
</dbReference>
<proteinExistence type="predicted"/>
<evidence type="ECO:0000313" key="2">
    <source>
        <dbReference type="EMBL" id="PZP51711.1"/>
    </source>
</evidence>
<dbReference type="InterPro" id="IPR003111">
    <property type="entry name" value="Lon_prtase_N"/>
</dbReference>
<dbReference type="SMART" id="SM00464">
    <property type="entry name" value="LON"/>
    <property type="match status" value="1"/>
</dbReference>